<feature type="signal peptide" evidence="2">
    <location>
        <begin position="1"/>
        <end position="20"/>
    </location>
</feature>
<evidence type="ECO:0000256" key="1">
    <source>
        <dbReference type="ARBA" id="ARBA00009477"/>
    </source>
</evidence>
<accession>A0ABQ6ZJX0</accession>
<evidence type="ECO:0000313" key="6">
    <source>
        <dbReference type="EMBL" id="KAF1726453.1"/>
    </source>
</evidence>
<dbReference type="PANTHER" id="PTHR30469">
    <property type="entry name" value="MULTIDRUG RESISTANCE PROTEIN MDTA"/>
    <property type="match status" value="1"/>
</dbReference>
<evidence type="ECO:0000259" key="5">
    <source>
        <dbReference type="Pfam" id="PF25989"/>
    </source>
</evidence>
<organism evidence="6 7">
    <name type="scientific">Pseudoxanthomonas japonensis</name>
    <dbReference type="NCBI Taxonomy" id="69284"/>
    <lineage>
        <taxon>Bacteria</taxon>
        <taxon>Pseudomonadati</taxon>
        <taxon>Pseudomonadota</taxon>
        <taxon>Gammaproteobacteria</taxon>
        <taxon>Lysobacterales</taxon>
        <taxon>Lysobacteraceae</taxon>
        <taxon>Pseudoxanthomonas</taxon>
    </lineage>
</organism>
<dbReference type="Pfam" id="PF25989">
    <property type="entry name" value="YknX_C"/>
    <property type="match status" value="1"/>
</dbReference>
<comment type="similarity">
    <text evidence="1">Belongs to the membrane fusion protein (MFP) (TC 8.A.1) family.</text>
</comment>
<keyword evidence="2" id="KW-0732">Signal</keyword>
<evidence type="ECO:0000259" key="3">
    <source>
        <dbReference type="Pfam" id="PF25954"/>
    </source>
</evidence>
<feature type="chain" id="PRO_5045318025" evidence="2">
    <location>
        <begin position="21"/>
        <end position="366"/>
    </location>
</feature>
<feature type="domain" description="YknX-like C-terminal permuted SH3-like" evidence="5">
    <location>
        <begin position="279"/>
        <end position="347"/>
    </location>
</feature>
<dbReference type="Pfam" id="PF25954">
    <property type="entry name" value="Beta-barrel_RND_2"/>
    <property type="match status" value="1"/>
</dbReference>
<dbReference type="Pfam" id="PF25973">
    <property type="entry name" value="BSH_CzcB"/>
    <property type="match status" value="1"/>
</dbReference>
<dbReference type="Gene3D" id="2.40.30.170">
    <property type="match status" value="1"/>
</dbReference>
<evidence type="ECO:0000259" key="4">
    <source>
        <dbReference type="Pfam" id="PF25973"/>
    </source>
</evidence>
<dbReference type="PANTHER" id="PTHR30469:SF16">
    <property type="entry name" value="HAE1 FAMILY EFFLUX PUMP MFP COMPONENT"/>
    <property type="match status" value="1"/>
</dbReference>
<protein>
    <submittedName>
        <fullName evidence="6">Efflux transporter periplasmic adaptor subunit</fullName>
    </submittedName>
</protein>
<dbReference type="NCBIfam" id="TIGR01730">
    <property type="entry name" value="RND_mfp"/>
    <property type="match status" value="1"/>
</dbReference>
<comment type="caution">
    <text evidence="6">The sequence shown here is derived from an EMBL/GenBank/DDBJ whole genome shotgun (WGS) entry which is preliminary data.</text>
</comment>
<dbReference type="Gene3D" id="1.10.287.470">
    <property type="entry name" value="Helix hairpin bin"/>
    <property type="match status" value="1"/>
</dbReference>
<dbReference type="Gene3D" id="2.40.420.20">
    <property type="match status" value="1"/>
</dbReference>
<dbReference type="Gene3D" id="2.40.50.100">
    <property type="match status" value="1"/>
</dbReference>
<reference evidence="6 7" key="1">
    <citation type="submission" date="2017-10" db="EMBL/GenBank/DDBJ databases">
        <title>Whole genome sequencing of members of genus Pseudoxanthomonas.</title>
        <authorList>
            <person name="Kumar S."/>
            <person name="Bansal K."/>
            <person name="Kaur A."/>
            <person name="Patil P."/>
            <person name="Sharma S."/>
            <person name="Patil P.B."/>
        </authorList>
    </citation>
    <scope>NUCLEOTIDE SEQUENCE [LARGE SCALE GENOMIC DNA]</scope>
    <source>
        <strain evidence="6 7">DSM 17109</strain>
    </source>
</reference>
<dbReference type="SUPFAM" id="SSF111369">
    <property type="entry name" value="HlyD-like secretion proteins"/>
    <property type="match status" value="1"/>
</dbReference>
<proteinExistence type="inferred from homology"/>
<feature type="domain" description="CusB-like beta-barrel" evidence="3">
    <location>
        <begin position="201"/>
        <end position="272"/>
    </location>
</feature>
<feature type="domain" description="CzcB-like barrel-sandwich hybrid" evidence="4">
    <location>
        <begin position="69"/>
        <end position="194"/>
    </location>
</feature>
<gene>
    <name evidence="6" type="ORF">CSC78_04995</name>
</gene>
<dbReference type="InterPro" id="IPR006143">
    <property type="entry name" value="RND_pump_MFP"/>
</dbReference>
<evidence type="ECO:0000313" key="7">
    <source>
        <dbReference type="Proteomes" id="UP000781710"/>
    </source>
</evidence>
<dbReference type="InterPro" id="IPR058647">
    <property type="entry name" value="BSH_CzcB-like"/>
</dbReference>
<dbReference type="Proteomes" id="UP000781710">
    <property type="component" value="Unassembled WGS sequence"/>
</dbReference>
<evidence type="ECO:0000256" key="2">
    <source>
        <dbReference type="SAM" id="SignalP"/>
    </source>
</evidence>
<dbReference type="PROSITE" id="PS51257">
    <property type="entry name" value="PROKAR_LIPOPROTEIN"/>
    <property type="match status" value="1"/>
</dbReference>
<name>A0ABQ6ZJX0_9GAMM</name>
<sequence length="366" mass="38732">MLNRFALRALLVALPLLLLAACGDDKGAQAKPNGNAAERPIPVTTQVVQASAWNDTLQALGTAKARESVTLTAKVSEIVQDVHFESGQQVAAGQKLITLKGDAAQASLVQAEATYAEAERLYRRQKELADQQLIARSQLDTQLALRDAAAARVRQARADIGDRSVRAPFAGVLGIRQVSPGSLITANSSIATLDDISRMYVDFQVPEAALASVATGHAVTAATTAYPGETFQGTVETVDARIDPTTRAVTVRAVFPNPDRKLRPGMLLDVRLFRPERQALVIPEIAVVQVGRDSFVYRVKADGSVEQAPITAGVRRDGRVEIVEGLAAGERIVIDGTGKLRPGVKVADAAPAAPAKQDAPVADSQG</sequence>
<dbReference type="RefSeq" id="WP_162336811.1">
    <property type="nucleotide sequence ID" value="NZ_JBHSRQ010000004.1"/>
</dbReference>
<keyword evidence="7" id="KW-1185">Reference proteome</keyword>
<dbReference type="InterPro" id="IPR058792">
    <property type="entry name" value="Beta-barrel_RND_2"/>
</dbReference>
<dbReference type="InterPro" id="IPR058637">
    <property type="entry name" value="YknX-like_C"/>
</dbReference>
<dbReference type="EMBL" id="PDWW01000004">
    <property type="protein sequence ID" value="KAF1726453.1"/>
    <property type="molecule type" value="Genomic_DNA"/>
</dbReference>